<comment type="function">
    <text evidence="2 16">Cell wall formation.</text>
</comment>
<dbReference type="UniPathway" id="UPA00219"/>
<comment type="similarity">
    <text evidence="16">Belongs to the MurB family.</text>
</comment>
<keyword evidence="11 16" id="KW-0573">Peptidoglycan synthesis</keyword>
<dbReference type="PROSITE" id="PS51387">
    <property type="entry name" value="FAD_PCMH"/>
    <property type="match status" value="1"/>
</dbReference>
<dbReference type="Gene3D" id="3.30.465.10">
    <property type="match status" value="1"/>
</dbReference>
<evidence type="ECO:0000256" key="4">
    <source>
        <dbReference type="ARBA" id="ARBA00004752"/>
    </source>
</evidence>
<dbReference type="HAMAP" id="MF_00037">
    <property type="entry name" value="MurB"/>
    <property type="match status" value="1"/>
</dbReference>
<accession>C9LTS5</accession>
<evidence type="ECO:0000256" key="12">
    <source>
        <dbReference type="ARBA" id="ARBA00023002"/>
    </source>
</evidence>
<dbReference type="InterPro" id="IPR006094">
    <property type="entry name" value="Oxid_FAD_bind_N"/>
</dbReference>
<proteinExistence type="inferred from homology"/>
<feature type="active site" description="Proton donor" evidence="16">
    <location>
        <position position="230"/>
    </location>
</feature>
<evidence type="ECO:0000256" key="9">
    <source>
        <dbReference type="ARBA" id="ARBA00022857"/>
    </source>
</evidence>
<feature type="active site" evidence="16">
    <location>
        <position position="180"/>
    </location>
</feature>
<dbReference type="AlphaFoldDB" id="C9LTS5"/>
<dbReference type="STRING" id="546271.Selsp_1156"/>
<dbReference type="RefSeq" id="WP_006192357.1">
    <property type="nucleotide sequence ID" value="NC_015437.1"/>
</dbReference>
<dbReference type="InterPro" id="IPR036635">
    <property type="entry name" value="MurB_C_sf"/>
</dbReference>
<dbReference type="GO" id="GO:0071555">
    <property type="term" value="P:cell wall organization"/>
    <property type="evidence" value="ECO:0007669"/>
    <property type="project" value="UniProtKB-KW"/>
</dbReference>
<keyword evidence="10 16" id="KW-0133">Cell shape</keyword>
<evidence type="ECO:0000259" key="17">
    <source>
        <dbReference type="PROSITE" id="PS51387"/>
    </source>
</evidence>
<dbReference type="InterPro" id="IPR003170">
    <property type="entry name" value="MurB"/>
</dbReference>
<feature type="domain" description="FAD-binding PCMH-type" evidence="17">
    <location>
        <begin position="36"/>
        <end position="220"/>
    </location>
</feature>
<dbReference type="Pfam" id="PF01565">
    <property type="entry name" value="FAD_binding_4"/>
    <property type="match status" value="1"/>
</dbReference>
<evidence type="ECO:0000256" key="14">
    <source>
        <dbReference type="ARBA" id="ARBA00023316"/>
    </source>
</evidence>
<name>C9LTS5_SELS3</name>
<dbReference type="NCBIfam" id="NF010480">
    <property type="entry name" value="PRK13905.1"/>
    <property type="match status" value="1"/>
</dbReference>
<reference evidence="19 20" key="1">
    <citation type="submission" date="2009-09" db="EMBL/GenBank/DDBJ databases">
        <authorList>
            <person name="Weinstock G."/>
            <person name="Sodergren E."/>
            <person name="Clifton S."/>
            <person name="Fulton L."/>
            <person name="Fulton B."/>
            <person name="Courtney L."/>
            <person name="Fronick C."/>
            <person name="Harrison M."/>
            <person name="Strong C."/>
            <person name="Farmer C."/>
            <person name="Delahaunty K."/>
            <person name="Markovic C."/>
            <person name="Hall O."/>
            <person name="Minx P."/>
            <person name="Tomlinson C."/>
            <person name="Mitreva M."/>
            <person name="Nelson J."/>
            <person name="Hou S."/>
            <person name="Wollam A."/>
            <person name="Pepin K.H."/>
            <person name="Johnson M."/>
            <person name="Bhonagiri V."/>
            <person name="Nash W.E."/>
            <person name="Warren W."/>
            <person name="Chinwalla A."/>
            <person name="Mardis E.R."/>
            <person name="Wilson R.K."/>
        </authorList>
    </citation>
    <scope>NUCLEOTIDE SEQUENCE [LARGE SCALE GENOMIC DNA]</scope>
    <source>
        <strain evidence="19">ATCC 35185</strain>
        <strain evidence="20">ATCC 35185 / DSM 20758 / VPI D19B-28</strain>
    </source>
</reference>
<evidence type="ECO:0000313" key="20">
    <source>
        <dbReference type="Proteomes" id="UP000003505"/>
    </source>
</evidence>
<keyword evidence="6 16" id="KW-0132">Cell division</keyword>
<feature type="active site" evidence="16">
    <location>
        <position position="300"/>
    </location>
</feature>
<evidence type="ECO:0000256" key="11">
    <source>
        <dbReference type="ARBA" id="ARBA00022984"/>
    </source>
</evidence>
<dbReference type="GO" id="GO:0071949">
    <property type="term" value="F:FAD binding"/>
    <property type="evidence" value="ECO:0007669"/>
    <property type="project" value="InterPro"/>
</dbReference>
<evidence type="ECO:0000256" key="13">
    <source>
        <dbReference type="ARBA" id="ARBA00023306"/>
    </source>
</evidence>
<dbReference type="GO" id="GO:0051301">
    <property type="term" value="P:cell division"/>
    <property type="evidence" value="ECO:0007669"/>
    <property type="project" value="UniProtKB-KW"/>
</dbReference>
<keyword evidence="5 16" id="KW-0963">Cytoplasm</keyword>
<evidence type="ECO:0000256" key="6">
    <source>
        <dbReference type="ARBA" id="ARBA00022618"/>
    </source>
</evidence>
<dbReference type="KEGG" id="ssg:Selsp_1156"/>
<evidence type="ECO:0000256" key="1">
    <source>
        <dbReference type="ARBA" id="ARBA00001974"/>
    </source>
</evidence>
<keyword evidence="8 16" id="KW-0274">FAD</keyword>
<organism evidence="19 20">
    <name type="scientific">Selenomonas sputigena (strain ATCC 35185 / DSM 20758 / CCUG 44933 / VPI D19B-28)</name>
    <dbReference type="NCBI Taxonomy" id="546271"/>
    <lineage>
        <taxon>Bacteria</taxon>
        <taxon>Bacillati</taxon>
        <taxon>Bacillota</taxon>
        <taxon>Negativicutes</taxon>
        <taxon>Selenomonadales</taxon>
        <taxon>Selenomonadaceae</taxon>
        <taxon>Selenomonas</taxon>
    </lineage>
</organism>
<dbReference type="EC" id="1.3.1.98" evidence="16"/>
<dbReference type="HOGENOM" id="CLU_035304_1_1_9"/>
<dbReference type="Proteomes" id="UP000003505">
    <property type="component" value="Unassembled WGS sequence"/>
</dbReference>
<dbReference type="eggNOG" id="COG0812">
    <property type="taxonomic scope" value="Bacteria"/>
</dbReference>
<comment type="pathway">
    <text evidence="4 16">Cell wall biogenesis; peptidoglycan biosynthesis.</text>
</comment>
<evidence type="ECO:0000256" key="16">
    <source>
        <dbReference type="HAMAP-Rule" id="MF_00037"/>
    </source>
</evidence>
<evidence type="ECO:0000313" key="19">
    <source>
        <dbReference type="EMBL" id="EEX77809.1"/>
    </source>
</evidence>
<dbReference type="InterPro" id="IPR016166">
    <property type="entry name" value="FAD-bd_PCMH"/>
</dbReference>
<dbReference type="Pfam" id="PF02873">
    <property type="entry name" value="MurB_C"/>
    <property type="match status" value="1"/>
</dbReference>
<dbReference type="NCBIfam" id="TIGR00179">
    <property type="entry name" value="murB"/>
    <property type="match status" value="1"/>
</dbReference>
<evidence type="ECO:0000256" key="10">
    <source>
        <dbReference type="ARBA" id="ARBA00022960"/>
    </source>
</evidence>
<gene>
    <name evidence="16 19" type="primary">murB</name>
    <name evidence="18" type="ordered locus">Selsp_1156</name>
    <name evidence="19" type="ORF">SELSPUOL_01086</name>
</gene>
<evidence type="ECO:0000256" key="7">
    <source>
        <dbReference type="ARBA" id="ARBA00022630"/>
    </source>
</evidence>
<dbReference type="SUPFAM" id="SSF56176">
    <property type="entry name" value="FAD-binding/transporter-associated domain-like"/>
    <property type="match status" value="1"/>
</dbReference>
<dbReference type="Proteomes" id="UP000011124">
    <property type="component" value="Chromosome"/>
</dbReference>
<dbReference type="Gene3D" id="3.90.78.10">
    <property type="entry name" value="UDP-N-acetylenolpyruvoylglucosamine reductase, C-terminal domain"/>
    <property type="match status" value="1"/>
</dbReference>
<dbReference type="InterPro" id="IPR016167">
    <property type="entry name" value="FAD-bd_PCMH_sub1"/>
</dbReference>
<dbReference type="Gene3D" id="3.30.43.10">
    <property type="entry name" value="Uridine Diphospho-n-acetylenolpyruvylglucosamine Reductase, domain 2"/>
    <property type="match status" value="1"/>
</dbReference>
<dbReference type="OrthoDB" id="9804753at2"/>
<keyword evidence="21" id="KW-1185">Reference proteome</keyword>
<keyword evidence="12 16" id="KW-0560">Oxidoreductase</keyword>
<dbReference type="InterPro" id="IPR011601">
    <property type="entry name" value="MurB_C"/>
</dbReference>
<dbReference type="SUPFAM" id="SSF56194">
    <property type="entry name" value="Uridine diphospho-N-Acetylenolpyruvylglucosamine reductase, MurB, C-terminal domain"/>
    <property type="match status" value="1"/>
</dbReference>
<dbReference type="EMBL" id="ACKP02000015">
    <property type="protein sequence ID" value="EEX77809.1"/>
    <property type="molecule type" value="Genomic_DNA"/>
</dbReference>
<keyword evidence="13 16" id="KW-0131">Cell cycle</keyword>
<dbReference type="GO" id="GO:0008360">
    <property type="term" value="P:regulation of cell shape"/>
    <property type="evidence" value="ECO:0007669"/>
    <property type="project" value="UniProtKB-KW"/>
</dbReference>
<keyword evidence="7 16" id="KW-0285">Flavoprotein</keyword>
<dbReference type="PANTHER" id="PTHR21071:SF4">
    <property type="entry name" value="UDP-N-ACETYLENOLPYRUVOYLGLUCOSAMINE REDUCTASE"/>
    <property type="match status" value="1"/>
</dbReference>
<comment type="cofactor">
    <cofactor evidence="1 16">
        <name>FAD</name>
        <dbReference type="ChEBI" id="CHEBI:57692"/>
    </cofactor>
</comment>
<evidence type="ECO:0000256" key="15">
    <source>
        <dbReference type="ARBA" id="ARBA00048914"/>
    </source>
</evidence>
<comment type="catalytic activity">
    <reaction evidence="15 16">
        <text>UDP-N-acetyl-alpha-D-muramate + NADP(+) = UDP-N-acetyl-3-O-(1-carboxyvinyl)-alpha-D-glucosamine + NADPH + H(+)</text>
        <dbReference type="Rhea" id="RHEA:12248"/>
        <dbReference type="ChEBI" id="CHEBI:15378"/>
        <dbReference type="ChEBI" id="CHEBI:57783"/>
        <dbReference type="ChEBI" id="CHEBI:58349"/>
        <dbReference type="ChEBI" id="CHEBI:68483"/>
        <dbReference type="ChEBI" id="CHEBI:70757"/>
        <dbReference type="EC" id="1.3.1.98"/>
    </reaction>
</comment>
<comment type="subcellular location">
    <subcellularLocation>
        <location evidence="3 16">Cytoplasm</location>
    </subcellularLocation>
</comment>
<evidence type="ECO:0000256" key="3">
    <source>
        <dbReference type="ARBA" id="ARBA00004496"/>
    </source>
</evidence>
<dbReference type="InterPro" id="IPR016169">
    <property type="entry name" value="FAD-bd_PCMH_sub2"/>
</dbReference>
<dbReference type="GO" id="GO:0009252">
    <property type="term" value="P:peptidoglycan biosynthetic process"/>
    <property type="evidence" value="ECO:0007669"/>
    <property type="project" value="UniProtKB-UniRule"/>
</dbReference>
<dbReference type="GO" id="GO:0005829">
    <property type="term" value="C:cytosol"/>
    <property type="evidence" value="ECO:0007669"/>
    <property type="project" value="TreeGrafter"/>
</dbReference>
<dbReference type="PANTHER" id="PTHR21071">
    <property type="entry name" value="UDP-N-ACETYLENOLPYRUVOYLGLUCOSAMINE REDUCTASE"/>
    <property type="match status" value="1"/>
</dbReference>
<dbReference type="InterPro" id="IPR036318">
    <property type="entry name" value="FAD-bd_PCMH-like_sf"/>
</dbReference>
<sequence length="307" mass="33248">MDLQSNQKFVDEIRSRMAPEHILLNEPMKEHTTFRIGGPADCLILPASMEDVAFVFQCLKRHDIPFVILGNGSNVLVLDKGIRGVVIKFNSPISAIRKKNNTLTAGAGALLRDVSEFAAENSLSGMEFACGIPGSIGGAVFMNAGAYDGEMKNIVSAVRAISPKGEIVQFAANELDFGYRHSIFQENGCAICEVDLTLASGNAEEIKEKIAGFTERRESKQPLEMPSAGSTFKRPEGHYAGTLIEQTGLKGFTVGGAQVSDKHAGFVVNAGDATAKDVLELIRQVQDRVFEKHHVKLFPEVRILGEA</sequence>
<evidence type="ECO:0000313" key="21">
    <source>
        <dbReference type="Proteomes" id="UP000011124"/>
    </source>
</evidence>
<evidence type="ECO:0000256" key="5">
    <source>
        <dbReference type="ARBA" id="ARBA00022490"/>
    </source>
</evidence>
<protein>
    <recommendedName>
        <fullName evidence="16">UDP-N-acetylenolpyruvoylglucosamine reductase</fullName>
        <ecNumber evidence="16">1.3.1.98</ecNumber>
    </recommendedName>
    <alternativeName>
        <fullName evidence="16">UDP-N-acetylmuramate dehydrogenase</fullName>
    </alternativeName>
</protein>
<evidence type="ECO:0000256" key="8">
    <source>
        <dbReference type="ARBA" id="ARBA00022827"/>
    </source>
</evidence>
<evidence type="ECO:0000313" key="18">
    <source>
        <dbReference type="EMBL" id="AEC00116.1"/>
    </source>
</evidence>
<keyword evidence="9 16" id="KW-0521">NADP</keyword>
<keyword evidence="14 16" id="KW-0961">Cell wall biogenesis/degradation</keyword>
<dbReference type="GO" id="GO:0008762">
    <property type="term" value="F:UDP-N-acetylmuramate dehydrogenase activity"/>
    <property type="evidence" value="ECO:0007669"/>
    <property type="project" value="UniProtKB-UniRule"/>
</dbReference>
<evidence type="ECO:0000256" key="2">
    <source>
        <dbReference type="ARBA" id="ARBA00003921"/>
    </source>
</evidence>
<reference evidence="18 21" key="2">
    <citation type="submission" date="2011-04" db="EMBL/GenBank/DDBJ databases">
        <title>The complete genome of Selenomonas sputigena DSM 20758.</title>
        <authorList>
            <consortium name="US DOE Joint Genome Institute (JGI-PGF)"/>
            <person name="Lucas S."/>
            <person name="Copeland A."/>
            <person name="Lapidus A."/>
            <person name="Bruce D."/>
            <person name="Goodwin L."/>
            <person name="Pitluck S."/>
            <person name="Peters L."/>
            <person name="Kyrpides N."/>
            <person name="Mavromatis K."/>
            <person name="Ivanova N."/>
            <person name="Ovchinnikova G."/>
            <person name="Teshima H."/>
            <person name="Detter J.C."/>
            <person name="Tapia R."/>
            <person name="Han C."/>
            <person name="Land M."/>
            <person name="Hauser L."/>
            <person name="Markowitz V."/>
            <person name="Cheng J.-F."/>
            <person name="Hugenholtz P."/>
            <person name="Woyke T."/>
            <person name="Wu D."/>
            <person name="Gronow S."/>
            <person name="Wellnitz S."/>
            <person name="Schneider S."/>
            <person name="Klenk H.-P."/>
            <person name="Eisen J.A."/>
        </authorList>
    </citation>
    <scope>NUCLEOTIDE SEQUENCE [LARGE SCALE GENOMIC DNA]</scope>
    <source>
        <strain evidence="18">ATCC 35185</strain>
        <strain evidence="21">ATCC 35185 / DSM 20758 / VPI D19B-28</strain>
    </source>
</reference>
<dbReference type="EMBL" id="CP002637">
    <property type="protein sequence ID" value="AEC00116.1"/>
    <property type="molecule type" value="Genomic_DNA"/>
</dbReference>